<dbReference type="NCBIfam" id="TIGR00398">
    <property type="entry name" value="metG"/>
    <property type="match status" value="1"/>
</dbReference>
<organism evidence="12 13">
    <name type="scientific">Methanothermus fervidus (strain ATCC 43054 / DSM 2088 / JCM 10308 / V24 S)</name>
    <dbReference type="NCBI Taxonomy" id="523846"/>
    <lineage>
        <taxon>Archaea</taxon>
        <taxon>Methanobacteriati</taxon>
        <taxon>Methanobacteriota</taxon>
        <taxon>Methanomada group</taxon>
        <taxon>Methanobacteria</taxon>
        <taxon>Methanobacteriales</taxon>
        <taxon>Methanothermaceae</taxon>
        <taxon>Methanothermus</taxon>
    </lineage>
</organism>
<feature type="binding site" evidence="9">
    <location>
        <position position="155"/>
    </location>
    <ligand>
        <name>Zn(2+)</name>
        <dbReference type="ChEBI" id="CHEBI:29105"/>
    </ligand>
</feature>
<evidence type="ECO:0000256" key="2">
    <source>
        <dbReference type="ARBA" id="ARBA00022490"/>
    </source>
</evidence>
<dbReference type="Gene3D" id="1.10.730.10">
    <property type="entry name" value="Isoleucyl-tRNA Synthetase, Domain 1"/>
    <property type="match status" value="1"/>
</dbReference>
<keyword evidence="9" id="KW-0479">Metal-binding</keyword>
<comment type="function">
    <text evidence="9">Is required not only for elongation of protein synthesis but also for the initiation of all mRNA translation through initiator tRNA(fMet) aminoacylation.</text>
</comment>
<dbReference type="InterPro" id="IPR001412">
    <property type="entry name" value="aa-tRNA-synth_I_CS"/>
</dbReference>
<dbReference type="InterPro" id="IPR023458">
    <property type="entry name" value="Met-tRNA_ligase_1"/>
</dbReference>
<dbReference type="GO" id="GO:0005524">
    <property type="term" value="F:ATP binding"/>
    <property type="evidence" value="ECO:0007669"/>
    <property type="project" value="UniProtKB-UniRule"/>
</dbReference>
<comment type="subcellular location">
    <subcellularLocation>
        <location evidence="1 9">Cytoplasm</location>
    </subcellularLocation>
</comment>
<dbReference type="Pfam" id="PF19303">
    <property type="entry name" value="Anticodon_3"/>
    <property type="match status" value="1"/>
</dbReference>
<dbReference type="KEGG" id="mfv:Mfer_0606"/>
<dbReference type="Gene3D" id="3.40.50.620">
    <property type="entry name" value="HUPs"/>
    <property type="match status" value="1"/>
</dbReference>
<keyword evidence="2 9" id="KW-0963">Cytoplasm</keyword>
<dbReference type="EMBL" id="CP002278">
    <property type="protein sequence ID" value="ADP77405.1"/>
    <property type="molecule type" value="Genomic_DNA"/>
</dbReference>
<dbReference type="Gene3D" id="2.20.28.20">
    <property type="entry name" value="Methionyl-tRNA synthetase, Zn-domain"/>
    <property type="match status" value="1"/>
</dbReference>
<dbReference type="CDD" id="cd00814">
    <property type="entry name" value="MetRS_core"/>
    <property type="match status" value="1"/>
</dbReference>
<keyword evidence="13" id="KW-1185">Reference proteome</keyword>
<dbReference type="OrthoDB" id="371856at2157"/>
<keyword evidence="4 9" id="KW-0547">Nucleotide-binding</keyword>
<dbReference type="PANTHER" id="PTHR45765">
    <property type="entry name" value="METHIONINE--TRNA LIGASE"/>
    <property type="match status" value="1"/>
</dbReference>
<comment type="catalytic activity">
    <reaction evidence="8 9">
        <text>tRNA(Met) + L-methionine + ATP = L-methionyl-tRNA(Met) + AMP + diphosphate</text>
        <dbReference type="Rhea" id="RHEA:13481"/>
        <dbReference type="Rhea" id="RHEA-COMP:9667"/>
        <dbReference type="Rhea" id="RHEA-COMP:9698"/>
        <dbReference type="ChEBI" id="CHEBI:30616"/>
        <dbReference type="ChEBI" id="CHEBI:33019"/>
        <dbReference type="ChEBI" id="CHEBI:57844"/>
        <dbReference type="ChEBI" id="CHEBI:78442"/>
        <dbReference type="ChEBI" id="CHEBI:78530"/>
        <dbReference type="ChEBI" id="CHEBI:456215"/>
        <dbReference type="EC" id="6.1.1.10"/>
    </reaction>
</comment>
<comment type="cofactor">
    <cofactor evidence="9">
        <name>Zn(2+)</name>
        <dbReference type="ChEBI" id="CHEBI:29105"/>
    </cofactor>
    <text evidence="9">Binds 1 zinc ion per subunit.</text>
</comment>
<evidence type="ECO:0000313" key="13">
    <source>
        <dbReference type="Proteomes" id="UP000002315"/>
    </source>
</evidence>
<dbReference type="CDD" id="cd07957">
    <property type="entry name" value="Anticodon_Ia_Met"/>
    <property type="match status" value="1"/>
</dbReference>
<dbReference type="HOGENOM" id="CLU_009710_1_2_2"/>
<keyword evidence="6 9" id="KW-0648">Protein biosynthesis</keyword>
<dbReference type="PRINTS" id="PR01041">
    <property type="entry name" value="TRNASYNTHMET"/>
</dbReference>
<dbReference type="InterPro" id="IPR009080">
    <property type="entry name" value="tRNAsynth_Ia_anticodon-bd"/>
</dbReference>
<dbReference type="SUPFAM" id="SSF57770">
    <property type="entry name" value="Methionyl-tRNA synthetase (MetRS), Zn-domain"/>
    <property type="match status" value="1"/>
</dbReference>
<evidence type="ECO:0000256" key="1">
    <source>
        <dbReference type="ARBA" id="ARBA00004496"/>
    </source>
</evidence>
<reference evidence="12 13" key="1">
    <citation type="journal article" date="2010" name="Stand. Genomic Sci.">
        <title>Complete genome sequence of Methanothermus fervidus type strain (V24S).</title>
        <authorList>
            <person name="Anderson I."/>
            <person name="Djao O.D."/>
            <person name="Misra M."/>
            <person name="Chertkov O."/>
            <person name="Nolan M."/>
            <person name="Lucas S."/>
            <person name="Lapidus A."/>
            <person name="Del Rio T.G."/>
            <person name="Tice H."/>
            <person name="Cheng J.F."/>
            <person name="Tapia R."/>
            <person name="Han C."/>
            <person name="Goodwin L."/>
            <person name="Pitluck S."/>
            <person name="Liolios K."/>
            <person name="Ivanova N."/>
            <person name="Mavromatis K."/>
            <person name="Mikhailova N."/>
            <person name="Pati A."/>
            <person name="Brambilla E."/>
            <person name="Chen A."/>
            <person name="Palaniappan K."/>
            <person name="Land M."/>
            <person name="Hauser L."/>
            <person name="Chang Y.J."/>
            <person name="Jeffries C.D."/>
            <person name="Sikorski J."/>
            <person name="Spring S."/>
            <person name="Rohde M."/>
            <person name="Eichinger K."/>
            <person name="Huber H."/>
            <person name="Wirth R."/>
            <person name="Goker M."/>
            <person name="Detter J.C."/>
            <person name="Woyke T."/>
            <person name="Bristow J."/>
            <person name="Eisen J.A."/>
            <person name="Markowitz V."/>
            <person name="Hugenholtz P."/>
            <person name="Klenk H.P."/>
            <person name="Kyrpides N.C."/>
        </authorList>
    </citation>
    <scope>NUCLEOTIDE SEQUENCE [LARGE SCALE GENOMIC DNA]</scope>
    <source>
        <strain evidence="13">ATCC 43054 / DSM 2088 / JCM 10308 / V24 S</strain>
    </source>
</reference>
<dbReference type="HAMAP" id="MF_00098">
    <property type="entry name" value="Met_tRNA_synth_type1"/>
    <property type="match status" value="1"/>
</dbReference>
<evidence type="ECO:0000256" key="6">
    <source>
        <dbReference type="ARBA" id="ARBA00022917"/>
    </source>
</evidence>
<dbReference type="AlphaFoldDB" id="E3GYM3"/>
<dbReference type="InterPro" id="IPR015413">
    <property type="entry name" value="Methionyl/Leucyl_tRNA_Synth"/>
</dbReference>
<dbReference type="InterPro" id="IPR029038">
    <property type="entry name" value="MetRS_Zn"/>
</dbReference>
<keyword evidence="3 9" id="KW-0436">Ligase</keyword>
<feature type="binding site" evidence="9">
    <location>
        <position position="158"/>
    </location>
    <ligand>
        <name>Zn(2+)</name>
        <dbReference type="ChEBI" id="CHEBI:29105"/>
    </ligand>
</feature>
<dbReference type="PROSITE" id="PS00178">
    <property type="entry name" value="AA_TRNA_LIGASE_I"/>
    <property type="match status" value="1"/>
</dbReference>
<dbReference type="GO" id="GO:0005829">
    <property type="term" value="C:cytosol"/>
    <property type="evidence" value="ECO:0007669"/>
    <property type="project" value="TreeGrafter"/>
</dbReference>
<dbReference type="GO" id="GO:0006431">
    <property type="term" value="P:methionyl-tRNA aminoacylation"/>
    <property type="evidence" value="ECO:0007669"/>
    <property type="project" value="UniProtKB-UniRule"/>
</dbReference>
<dbReference type="GO" id="GO:0004825">
    <property type="term" value="F:methionine-tRNA ligase activity"/>
    <property type="evidence" value="ECO:0007669"/>
    <property type="project" value="UniProtKB-UniRule"/>
</dbReference>
<accession>E3GYM3</accession>
<sequence length="550" mass="64619">MKIFVTCALPYANGPLHLGHLRSTYIPADIYSRYQRMVGNDVLFVCATDEHGTPIAVKAEKEGKDPLEITTKYYKKIKSDLDKCDISFDNFSRTSSDIHYKVAQNFFLKLYKKGYIYEKEIKQFYCTNCKRFLPDRYVEGICPYCDSEGARGDHCEVCGRHLEVLELIKPRCILCSGEPEIRKSKHYFFKLSKFQKKLKEWVENNEELPSNVKNYTLEWLKEGLNDWIMTRDMKWGVPVPLEDAEGKVIYVWGEAFLGYISSAIEWSKKNKKDWKEYWDSGAIHFIGKDIIYHHTIFWPAMLMAYGCKLPRTVIAGEYLSLEGKKMSTSKNWVVWVSDFLKRFDSDLLRYYLTINAPLTRDTDFSWDDFQRRVNDELADILGNFIHRALMFTYRFFDAKIPEPSEFGEKDIEFEERIKESPKIVGNFIENFKFRDGLIEIMKLARDGNKYFNDQEPWKTFKENKYKAATCIYLCDQAVKAIGVLIKPYLPKTSSNILSMLNLDDNVRWEDANEFIEPNHKINKPKPLFSKIKSEVIEKEKTKLKEKVKNE</sequence>
<feature type="domain" description="Methionyl-tRNA synthetase anticodon-binding" evidence="11">
    <location>
        <begin position="400"/>
        <end position="542"/>
    </location>
</feature>
<feature type="short sequence motif" description="'KMSKS' region" evidence="9">
    <location>
        <begin position="325"/>
        <end position="329"/>
    </location>
</feature>
<dbReference type="SUPFAM" id="SSF47323">
    <property type="entry name" value="Anticodon-binding domain of a subclass of class I aminoacyl-tRNA synthetases"/>
    <property type="match status" value="1"/>
</dbReference>
<dbReference type="EC" id="6.1.1.10" evidence="9"/>
<feature type="short sequence motif" description="'HIGH' region" evidence="9">
    <location>
        <begin position="10"/>
        <end position="20"/>
    </location>
</feature>
<feature type="binding site" evidence="9">
    <location>
        <position position="142"/>
    </location>
    <ligand>
        <name>Zn(2+)</name>
        <dbReference type="ChEBI" id="CHEBI:29105"/>
    </ligand>
</feature>
<evidence type="ECO:0000256" key="5">
    <source>
        <dbReference type="ARBA" id="ARBA00022840"/>
    </source>
</evidence>
<gene>
    <name evidence="9" type="primary">metG</name>
    <name evidence="12" type="ordered locus">Mfer_0606</name>
</gene>
<dbReference type="InterPro" id="IPR033911">
    <property type="entry name" value="MetRS_core"/>
</dbReference>
<protein>
    <recommendedName>
        <fullName evidence="9">Methionine--tRNA ligase</fullName>
        <ecNumber evidence="9">6.1.1.10</ecNumber>
    </recommendedName>
    <alternativeName>
        <fullName evidence="9">Methionyl-tRNA synthetase</fullName>
        <shortName evidence="9">MetRS</shortName>
    </alternativeName>
</protein>
<evidence type="ECO:0000256" key="8">
    <source>
        <dbReference type="ARBA" id="ARBA00047364"/>
    </source>
</evidence>
<dbReference type="FunFam" id="2.20.28.20:FF:000001">
    <property type="entry name" value="Methionine--tRNA ligase"/>
    <property type="match status" value="1"/>
</dbReference>
<dbReference type="InterPro" id="IPR041872">
    <property type="entry name" value="Anticodon_Met"/>
</dbReference>
<keyword evidence="7 9" id="KW-0030">Aminoacyl-tRNA synthetase</keyword>
<dbReference type="InterPro" id="IPR014729">
    <property type="entry name" value="Rossmann-like_a/b/a_fold"/>
</dbReference>
<dbReference type="GO" id="GO:0017101">
    <property type="term" value="C:aminoacyl-tRNA synthetase multienzyme complex"/>
    <property type="evidence" value="ECO:0007669"/>
    <property type="project" value="TreeGrafter"/>
</dbReference>
<dbReference type="NCBIfam" id="NF001100">
    <property type="entry name" value="PRK00133.1"/>
    <property type="match status" value="1"/>
</dbReference>
<keyword evidence="9" id="KW-0862">Zinc</keyword>
<dbReference type="Pfam" id="PF09334">
    <property type="entry name" value="tRNA-synt_1g"/>
    <property type="match status" value="1"/>
</dbReference>
<comment type="similarity">
    <text evidence="9">Belongs to the class-I aminoacyl-tRNA synthetase family. MetG type 1 subfamily.</text>
</comment>
<dbReference type="PANTHER" id="PTHR45765:SF1">
    <property type="entry name" value="METHIONINE--TRNA LIGASE, CYTOPLASMIC"/>
    <property type="match status" value="1"/>
</dbReference>
<proteinExistence type="inferred from homology"/>
<dbReference type="GO" id="GO:0046872">
    <property type="term" value="F:metal ion binding"/>
    <property type="evidence" value="ECO:0007669"/>
    <property type="project" value="UniProtKB-KW"/>
</dbReference>
<evidence type="ECO:0000256" key="3">
    <source>
        <dbReference type="ARBA" id="ARBA00022598"/>
    </source>
</evidence>
<keyword evidence="5 9" id="KW-0067">ATP-binding</keyword>
<feature type="binding site" evidence="9">
    <location>
        <position position="145"/>
    </location>
    <ligand>
        <name>Zn(2+)</name>
        <dbReference type="ChEBI" id="CHEBI:29105"/>
    </ligand>
</feature>
<evidence type="ECO:0000256" key="9">
    <source>
        <dbReference type="HAMAP-Rule" id="MF_00098"/>
    </source>
</evidence>
<evidence type="ECO:0000256" key="7">
    <source>
        <dbReference type="ARBA" id="ARBA00023146"/>
    </source>
</evidence>
<evidence type="ECO:0000313" key="12">
    <source>
        <dbReference type="EMBL" id="ADP77405.1"/>
    </source>
</evidence>
<dbReference type="STRING" id="523846.Mfer_0606"/>
<evidence type="ECO:0000256" key="4">
    <source>
        <dbReference type="ARBA" id="ARBA00022741"/>
    </source>
</evidence>
<evidence type="ECO:0000259" key="11">
    <source>
        <dbReference type="Pfam" id="PF19303"/>
    </source>
</evidence>
<evidence type="ECO:0000259" key="10">
    <source>
        <dbReference type="Pfam" id="PF09334"/>
    </source>
</evidence>
<dbReference type="SUPFAM" id="SSF52374">
    <property type="entry name" value="Nucleotidylyl transferase"/>
    <property type="match status" value="1"/>
</dbReference>
<name>E3GYM3_METFV</name>
<feature type="binding site" evidence="9">
    <location>
        <position position="328"/>
    </location>
    <ligand>
        <name>ATP</name>
        <dbReference type="ChEBI" id="CHEBI:30616"/>
    </ligand>
</feature>
<feature type="domain" description="Methionyl/Leucyl tRNA synthetase" evidence="10">
    <location>
        <begin position="3"/>
        <end position="388"/>
    </location>
</feature>
<dbReference type="Proteomes" id="UP000002315">
    <property type="component" value="Chromosome"/>
</dbReference>
<dbReference type="InterPro" id="IPR014758">
    <property type="entry name" value="Met-tRNA_synth"/>
</dbReference>